<dbReference type="EMBL" id="VOOS01000001">
    <property type="protein sequence ID" value="TXB66921.1"/>
    <property type="molecule type" value="Genomic_DNA"/>
</dbReference>
<dbReference type="RefSeq" id="WP_147097988.1">
    <property type="nucleotide sequence ID" value="NZ_VOOS01000001.1"/>
</dbReference>
<dbReference type="Proteomes" id="UP000321721">
    <property type="component" value="Unassembled WGS sequence"/>
</dbReference>
<dbReference type="SMART" id="SM00091">
    <property type="entry name" value="PAS"/>
    <property type="match status" value="1"/>
</dbReference>
<dbReference type="PANTHER" id="PTHR41523:SF8">
    <property type="entry name" value="ETHYLENE RESPONSE SENSOR PROTEIN"/>
    <property type="match status" value="1"/>
</dbReference>
<dbReference type="Gene3D" id="3.30.565.10">
    <property type="entry name" value="Histidine kinase-like ATPase, C-terminal domain"/>
    <property type="match status" value="1"/>
</dbReference>
<dbReference type="SUPFAM" id="SSF55874">
    <property type="entry name" value="ATPase domain of HSP90 chaperone/DNA topoisomerase II/histidine kinase"/>
    <property type="match status" value="1"/>
</dbReference>
<evidence type="ECO:0000259" key="11">
    <source>
        <dbReference type="PROSITE" id="PS50113"/>
    </source>
</evidence>
<evidence type="ECO:0000256" key="1">
    <source>
        <dbReference type="ARBA" id="ARBA00000085"/>
    </source>
</evidence>
<dbReference type="InterPro" id="IPR000700">
    <property type="entry name" value="PAS-assoc_C"/>
</dbReference>
<evidence type="ECO:0000313" key="13">
    <source>
        <dbReference type="Proteomes" id="UP000321721"/>
    </source>
</evidence>
<keyword evidence="6" id="KW-0418">Kinase</keyword>
<reference evidence="12 13" key="1">
    <citation type="submission" date="2019-08" db="EMBL/GenBank/DDBJ databases">
        <title>Genome of Vicingus serpentipes NCIMB 15042.</title>
        <authorList>
            <person name="Bowman J.P."/>
        </authorList>
    </citation>
    <scope>NUCLEOTIDE SEQUENCE [LARGE SCALE GENOMIC DNA]</scope>
    <source>
        <strain evidence="12 13">NCIMB 15042</strain>
    </source>
</reference>
<dbReference type="GO" id="GO:0005524">
    <property type="term" value="F:ATP binding"/>
    <property type="evidence" value="ECO:0007669"/>
    <property type="project" value="UniProtKB-KW"/>
</dbReference>
<evidence type="ECO:0000313" key="12">
    <source>
        <dbReference type="EMBL" id="TXB66921.1"/>
    </source>
</evidence>
<dbReference type="InterPro" id="IPR036890">
    <property type="entry name" value="HATPase_C_sf"/>
</dbReference>
<dbReference type="NCBIfam" id="TIGR00229">
    <property type="entry name" value="sensory_box"/>
    <property type="match status" value="1"/>
</dbReference>
<protein>
    <recommendedName>
        <fullName evidence="2">histidine kinase</fullName>
        <ecNumber evidence="2">2.7.13.3</ecNumber>
    </recommendedName>
</protein>
<evidence type="ECO:0000256" key="4">
    <source>
        <dbReference type="ARBA" id="ARBA00022679"/>
    </source>
</evidence>
<dbReference type="InterPro" id="IPR035965">
    <property type="entry name" value="PAS-like_dom_sf"/>
</dbReference>
<dbReference type="PROSITE" id="PS50109">
    <property type="entry name" value="HIS_KIN"/>
    <property type="match status" value="1"/>
</dbReference>
<dbReference type="InterPro" id="IPR005467">
    <property type="entry name" value="His_kinase_dom"/>
</dbReference>
<evidence type="ECO:0000256" key="7">
    <source>
        <dbReference type="ARBA" id="ARBA00022840"/>
    </source>
</evidence>
<dbReference type="SMART" id="SM00086">
    <property type="entry name" value="PAC"/>
    <property type="match status" value="1"/>
</dbReference>
<accession>A0A5C6RX89</accession>
<keyword evidence="5" id="KW-0547">Nucleotide-binding</keyword>
<name>A0A5C6RX89_9FLAO</name>
<dbReference type="OrthoDB" id="9816309at2"/>
<dbReference type="Gene3D" id="3.30.450.20">
    <property type="entry name" value="PAS domain"/>
    <property type="match status" value="1"/>
</dbReference>
<comment type="catalytic activity">
    <reaction evidence="1">
        <text>ATP + protein L-histidine = ADP + protein N-phospho-L-histidine.</text>
        <dbReference type="EC" id="2.7.13.3"/>
    </reaction>
</comment>
<dbReference type="InterPro" id="IPR001610">
    <property type="entry name" value="PAC"/>
</dbReference>
<keyword evidence="4" id="KW-0808">Transferase</keyword>
<keyword evidence="7" id="KW-0067">ATP-binding</keyword>
<feature type="domain" description="Histidine kinase" evidence="9">
    <location>
        <begin position="237"/>
        <end position="333"/>
    </location>
</feature>
<proteinExistence type="predicted"/>
<dbReference type="InterPro" id="IPR000014">
    <property type="entry name" value="PAS"/>
</dbReference>
<keyword evidence="8" id="KW-0843">Virulence</keyword>
<dbReference type="PROSITE" id="PS50113">
    <property type="entry name" value="PAC"/>
    <property type="match status" value="1"/>
</dbReference>
<dbReference type="PROSITE" id="PS50112">
    <property type="entry name" value="PAS"/>
    <property type="match status" value="1"/>
</dbReference>
<dbReference type="InterPro" id="IPR003594">
    <property type="entry name" value="HATPase_dom"/>
</dbReference>
<dbReference type="EC" id="2.7.13.3" evidence="2"/>
<comment type="caution">
    <text evidence="12">The sequence shown here is derived from an EMBL/GenBank/DDBJ whole genome shotgun (WGS) entry which is preliminary data.</text>
</comment>
<gene>
    <name evidence="12" type="ORF">FRY74_01705</name>
</gene>
<dbReference type="AlphaFoldDB" id="A0A5C6RX89"/>
<dbReference type="PANTHER" id="PTHR41523">
    <property type="entry name" value="TWO-COMPONENT SYSTEM SENSOR PROTEIN"/>
    <property type="match status" value="1"/>
</dbReference>
<evidence type="ECO:0000256" key="8">
    <source>
        <dbReference type="ARBA" id="ARBA00023026"/>
    </source>
</evidence>
<keyword evidence="13" id="KW-1185">Reference proteome</keyword>
<dbReference type="Pfam" id="PF08447">
    <property type="entry name" value="PAS_3"/>
    <property type="match status" value="1"/>
</dbReference>
<evidence type="ECO:0000256" key="2">
    <source>
        <dbReference type="ARBA" id="ARBA00012438"/>
    </source>
</evidence>
<feature type="domain" description="PAS" evidence="10">
    <location>
        <begin position="30"/>
        <end position="78"/>
    </location>
</feature>
<feature type="domain" description="PAC" evidence="11">
    <location>
        <begin position="82"/>
        <end position="135"/>
    </location>
</feature>
<evidence type="ECO:0000256" key="6">
    <source>
        <dbReference type="ARBA" id="ARBA00022777"/>
    </source>
</evidence>
<dbReference type="InterPro" id="IPR011495">
    <property type="entry name" value="Sig_transdc_His_kin_sub2_dim/P"/>
</dbReference>
<evidence type="ECO:0000256" key="3">
    <source>
        <dbReference type="ARBA" id="ARBA00022553"/>
    </source>
</evidence>
<dbReference type="Pfam" id="PF07568">
    <property type="entry name" value="HisKA_2"/>
    <property type="match status" value="1"/>
</dbReference>
<sequence>MSRSKNIRNELVIEGTRIGIWDWNVQTGETYFNERWANIIGYTISELKPLSIETWLKFAHPEDLEKSNLLIQEHFEGKTEYYDFQSRMRHKDGHWVWVHDRGKVFEWDEDGNPIRMCGSHIDITVEKLQEVNLKRALDERDILLKEVHHRVKNNLQLLLSLSRLKDQDGKISTSEIEDSISSIATAYEAIYKSDRLDKISIKKYFHQIFLTILNVGDIDYKIICDELENKIDFLIPLGLIVTELINNSLKHAFGNVKFKNIQMEIQEESNELVIEYSDNGLGYSEESLKSIKQSSSFGLSIIEGLVDQLNGNIQFFNNNGARAKIKITNPNKT</sequence>
<dbReference type="GO" id="GO:0004673">
    <property type="term" value="F:protein histidine kinase activity"/>
    <property type="evidence" value="ECO:0007669"/>
    <property type="project" value="UniProtKB-EC"/>
</dbReference>
<dbReference type="Pfam" id="PF02518">
    <property type="entry name" value="HATPase_c"/>
    <property type="match status" value="1"/>
</dbReference>
<keyword evidence="3" id="KW-0597">Phosphoprotein</keyword>
<evidence type="ECO:0000259" key="10">
    <source>
        <dbReference type="PROSITE" id="PS50112"/>
    </source>
</evidence>
<dbReference type="CDD" id="cd00130">
    <property type="entry name" value="PAS"/>
    <property type="match status" value="1"/>
</dbReference>
<dbReference type="InterPro" id="IPR013655">
    <property type="entry name" value="PAS_fold_3"/>
</dbReference>
<evidence type="ECO:0000256" key="5">
    <source>
        <dbReference type="ARBA" id="ARBA00022741"/>
    </source>
</evidence>
<evidence type="ECO:0000259" key="9">
    <source>
        <dbReference type="PROSITE" id="PS50109"/>
    </source>
</evidence>
<dbReference type="SUPFAM" id="SSF55785">
    <property type="entry name" value="PYP-like sensor domain (PAS domain)"/>
    <property type="match status" value="1"/>
</dbReference>
<organism evidence="12 13">
    <name type="scientific">Vicingus serpentipes</name>
    <dbReference type="NCBI Taxonomy" id="1926625"/>
    <lineage>
        <taxon>Bacteria</taxon>
        <taxon>Pseudomonadati</taxon>
        <taxon>Bacteroidota</taxon>
        <taxon>Flavobacteriia</taxon>
        <taxon>Flavobacteriales</taxon>
        <taxon>Vicingaceae</taxon>
        <taxon>Vicingus</taxon>
    </lineage>
</organism>